<comment type="caution">
    <text evidence="5">The sequence shown here is derived from an EMBL/GenBank/DDBJ whole genome shotgun (WGS) entry which is preliminary data.</text>
</comment>
<dbReference type="InterPro" id="IPR036513">
    <property type="entry name" value="STAS_dom_sf"/>
</dbReference>
<evidence type="ECO:0000256" key="1">
    <source>
        <dbReference type="ARBA" id="ARBA00009013"/>
    </source>
</evidence>
<organism evidence="5 6">
    <name type="scientific">Planobispora rosea</name>
    <dbReference type="NCBI Taxonomy" id="35762"/>
    <lineage>
        <taxon>Bacteria</taxon>
        <taxon>Bacillati</taxon>
        <taxon>Actinomycetota</taxon>
        <taxon>Actinomycetes</taxon>
        <taxon>Streptosporangiales</taxon>
        <taxon>Streptosporangiaceae</taxon>
        <taxon>Planobispora</taxon>
    </lineage>
</organism>
<dbReference type="CDD" id="cd07043">
    <property type="entry name" value="STAS_anti-anti-sigma_factors"/>
    <property type="match status" value="1"/>
</dbReference>
<feature type="domain" description="STAS" evidence="4">
    <location>
        <begin position="13"/>
        <end position="123"/>
    </location>
</feature>
<sequence>MSSDPDSDPESIFTVTVGLYAGVLVVRATGQLTEVSAPLLRARLSSLWDFADIPTIIIDLDDVVFCDSAGLAELIDAQRHSRAHGRHLILAGPGTQLTQLLEITGLRTHFEIHPGTAPALRAAIRARARPGTGVPLAQAGTDSSSAPSKGG</sequence>
<dbReference type="Pfam" id="PF01740">
    <property type="entry name" value="STAS"/>
    <property type="match status" value="1"/>
</dbReference>
<feature type="region of interest" description="Disordered" evidence="3">
    <location>
        <begin position="132"/>
        <end position="151"/>
    </location>
</feature>
<dbReference type="RefSeq" id="WP_068927956.1">
    <property type="nucleotide sequence ID" value="NZ_BMQP01000012.1"/>
</dbReference>
<reference evidence="5" key="1">
    <citation type="submission" date="2021-01" db="EMBL/GenBank/DDBJ databases">
        <title>Whole genome shotgun sequence of Planobispora rosea NBRC 15558.</title>
        <authorList>
            <person name="Komaki H."/>
            <person name="Tamura T."/>
        </authorList>
    </citation>
    <scope>NUCLEOTIDE SEQUENCE</scope>
    <source>
        <strain evidence="5">NBRC 15558</strain>
    </source>
</reference>
<proteinExistence type="inferred from homology"/>
<evidence type="ECO:0000313" key="6">
    <source>
        <dbReference type="Proteomes" id="UP000655044"/>
    </source>
</evidence>
<dbReference type="PANTHER" id="PTHR33495">
    <property type="entry name" value="ANTI-SIGMA FACTOR ANTAGONIST TM_1081-RELATED-RELATED"/>
    <property type="match status" value="1"/>
</dbReference>
<dbReference type="PANTHER" id="PTHR33495:SF2">
    <property type="entry name" value="ANTI-SIGMA FACTOR ANTAGONIST TM_1081-RELATED"/>
    <property type="match status" value="1"/>
</dbReference>
<comment type="similarity">
    <text evidence="1 2">Belongs to the anti-sigma-factor antagonist family.</text>
</comment>
<dbReference type="NCBIfam" id="TIGR00377">
    <property type="entry name" value="ant_ant_sig"/>
    <property type="match status" value="1"/>
</dbReference>
<dbReference type="PROSITE" id="PS50801">
    <property type="entry name" value="STAS"/>
    <property type="match status" value="1"/>
</dbReference>
<gene>
    <name evidence="5" type="ORF">Pro02_04450</name>
</gene>
<evidence type="ECO:0000313" key="5">
    <source>
        <dbReference type="EMBL" id="GIH82037.1"/>
    </source>
</evidence>
<accession>A0A8J3WAP5</accession>
<keyword evidence="6" id="KW-1185">Reference proteome</keyword>
<protein>
    <recommendedName>
        <fullName evidence="2">Anti-sigma factor antagonist</fullName>
    </recommendedName>
</protein>
<dbReference type="EMBL" id="BOOI01000002">
    <property type="protein sequence ID" value="GIH82037.1"/>
    <property type="molecule type" value="Genomic_DNA"/>
</dbReference>
<dbReference type="AlphaFoldDB" id="A0A8J3WAP5"/>
<evidence type="ECO:0000256" key="3">
    <source>
        <dbReference type="SAM" id="MobiDB-lite"/>
    </source>
</evidence>
<name>A0A8J3WAP5_PLARO</name>
<dbReference type="InterPro" id="IPR002645">
    <property type="entry name" value="STAS_dom"/>
</dbReference>
<dbReference type="SUPFAM" id="SSF52091">
    <property type="entry name" value="SpoIIaa-like"/>
    <property type="match status" value="1"/>
</dbReference>
<dbReference type="Gene3D" id="3.30.750.24">
    <property type="entry name" value="STAS domain"/>
    <property type="match status" value="1"/>
</dbReference>
<dbReference type="InterPro" id="IPR003658">
    <property type="entry name" value="Anti-sigma_ant"/>
</dbReference>
<evidence type="ECO:0000259" key="4">
    <source>
        <dbReference type="PROSITE" id="PS50801"/>
    </source>
</evidence>
<dbReference type="GO" id="GO:0043856">
    <property type="term" value="F:anti-sigma factor antagonist activity"/>
    <property type="evidence" value="ECO:0007669"/>
    <property type="project" value="InterPro"/>
</dbReference>
<feature type="compositionally biased region" description="Polar residues" evidence="3">
    <location>
        <begin position="140"/>
        <end position="151"/>
    </location>
</feature>
<evidence type="ECO:0000256" key="2">
    <source>
        <dbReference type="RuleBase" id="RU003749"/>
    </source>
</evidence>
<dbReference type="Proteomes" id="UP000655044">
    <property type="component" value="Unassembled WGS sequence"/>
</dbReference>